<evidence type="ECO:0000313" key="3">
    <source>
        <dbReference type="Proteomes" id="UP000267027"/>
    </source>
</evidence>
<dbReference type="Proteomes" id="UP000267027">
    <property type="component" value="Unassembled WGS sequence"/>
</dbReference>
<keyword evidence="3" id="KW-1185">Reference proteome</keyword>
<organism evidence="4">
    <name type="scientific">Angiostrongylus costaricensis</name>
    <name type="common">Nematode worm</name>
    <dbReference type="NCBI Taxonomy" id="334426"/>
    <lineage>
        <taxon>Eukaryota</taxon>
        <taxon>Metazoa</taxon>
        <taxon>Ecdysozoa</taxon>
        <taxon>Nematoda</taxon>
        <taxon>Chromadorea</taxon>
        <taxon>Rhabditida</taxon>
        <taxon>Rhabditina</taxon>
        <taxon>Rhabditomorpha</taxon>
        <taxon>Strongyloidea</taxon>
        <taxon>Metastrongylidae</taxon>
        <taxon>Angiostrongylus</taxon>
    </lineage>
</organism>
<dbReference type="WBParaSite" id="ACOC_0000778001-mRNA-1">
    <property type="protein sequence ID" value="ACOC_0000778001-mRNA-1"/>
    <property type="gene ID" value="ACOC_0000778001"/>
</dbReference>
<evidence type="ECO:0000313" key="4">
    <source>
        <dbReference type="WBParaSite" id="ACOC_0000778001-mRNA-1"/>
    </source>
</evidence>
<dbReference type="EMBL" id="UYYA01004075">
    <property type="protein sequence ID" value="VDM59366.1"/>
    <property type="molecule type" value="Genomic_DNA"/>
</dbReference>
<dbReference type="AlphaFoldDB" id="A0A0R3PQU8"/>
<proteinExistence type="predicted"/>
<protein>
    <submittedName>
        <fullName evidence="2 4">Uncharacterized protein</fullName>
    </submittedName>
</protein>
<gene>
    <name evidence="2" type="ORF">ACOC_LOCUS7781</name>
</gene>
<feature type="compositionally biased region" description="Basic residues" evidence="1">
    <location>
        <begin position="22"/>
        <end position="38"/>
    </location>
</feature>
<reference evidence="4" key="1">
    <citation type="submission" date="2017-02" db="UniProtKB">
        <authorList>
            <consortium name="WormBaseParasite"/>
        </authorList>
    </citation>
    <scope>IDENTIFICATION</scope>
</reference>
<sequence length="84" mass="9404">MTIPRAPPCWLRRQRPIDSRQRGRRRPRRRVARVRRGGLRRDPPGTARWCAAVDSGQSRPATSRFSSLAVAGGRSPCVADAADR</sequence>
<reference evidence="2 3" key="2">
    <citation type="submission" date="2018-11" db="EMBL/GenBank/DDBJ databases">
        <authorList>
            <consortium name="Pathogen Informatics"/>
        </authorList>
    </citation>
    <scope>NUCLEOTIDE SEQUENCE [LARGE SCALE GENOMIC DNA]</scope>
    <source>
        <strain evidence="2 3">Costa Rica</strain>
    </source>
</reference>
<feature type="region of interest" description="Disordered" evidence="1">
    <location>
        <begin position="1"/>
        <end position="84"/>
    </location>
</feature>
<evidence type="ECO:0000313" key="2">
    <source>
        <dbReference type="EMBL" id="VDM59366.1"/>
    </source>
</evidence>
<name>A0A0R3PQU8_ANGCS</name>
<evidence type="ECO:0000256" key="1">
    <source>
        <dbReference type="SAM" id="MobiDB-lite"/>
    </source>
</evidence>
<feature type="compositionally biased region" description="Polar residues" evidence="1">
    <location>
        <begin position="55"/>
        <end position="66"/>
    </location>
</feature>
<accession>A0A0R3PQU8</accession>